<protein>
    <submittedName>
        <fullName evidence="2">Uncharacterized protein</fullName>
    </submittedName>
</protein>
<keyword evidence="1" id="KW-0175">Coiled coil</keyword>
<dbReference type="AlphaFoldDB" id="A0AA39WVC2"/>
<proteinExistence type="predicted"/>
<organism evidence="2 3">
    <name type="scientific">Bombardia bombarda</name>
    <dbReference type="NCBI Taxonomy" id="252184"/>
    <lineage>
        <taxon>Eukaryota</taxon>
        <taxon>Fungi</taxon>
        <taxon>Dikarya</taxon>
        <taxon>Ascomycota</taxon>
        <taxon>Pezizomycotina</taxon>
        <taxon>Sordariomycetes</taxon>
        <taxon>Sordariomycetidae</taxon>
        <taxon>Sordariales</taxon>
        <taxon>Lasiosphaeriaceae</taxon>
        <taxon>Bombardia</taxon>
    </lineage>
</organism>
<evidence type="ECO:0000313" key="3">
    <source>
        <dbReference type="Proteomes" id="UP001174934"/>
    </source>
</evidence>
<evidence type="ECO:0000256" key="1">
    <source>
        <dbReference type="SAM" id="Coils"/>
    </source>
</evidence>
<accession>A0AA39WVC2</accession>
<dbReference type="Proteomes" id="UP001174934">
    <property type="component" value="Unassembled WGS sequence"/>
</dbReference>
<dbReference type="EMBL" id="JAULSR010000004">
    <property type="protein sequence ID" value="KAK0622005.1"/>
    <property type="molecule type" value="Genomic_DNA"/>
</dbReference>
<sequence length="207" mass="24150">MMGTFGLRSCSTTTSFCWRKLPASTLRYLGQRQPSSIYRSFHFFRASHIHFQIRKTQPRHQLRCATTMSEMPRDTRDVDPASQTGEDIRRHLVFQSLWGAQEHDDGYKNAWIETDGSSEKSQIQALRLELVEVRAELDKLELQRKRDARATKERLSSEVLLSLGYTAVCVSFLRSPYPFVSDTLYPIIHHGVLCSFIVHRVLMRYWH</sequence>
<reference evidence="2" key="1">
    <citation type="submission" date="2023-06" db="EMBL/GenBank/DDBJ databases">
        <title>Genome-scale phylogeny and comparative genomics of the fungal order Sordariales.</title>
        <authorList>
            <consortium name="Lawrence Berkeley National Laboratory"/>
            <person name="Hensen N."/>
            <person name="Bonometti L."/>
            <person name="Westerberg I."/>
            <person name="Brannstrom I.O."/>
            <person name="Guillou S."/>
            <person name="Cros-Aarteil S."/>
            <person name="Calhoun S."/>
            <person name="Haridas S."/>
            <person name="Kuo A."/>
            <person name="Mondo S."/>
            <person name="Pangilinan J."/>
            <person name="Riley R."/>
            <person name="LaButti K."/>
            <person name="Andreopoulos B."/>
            <person name="Lipzen A."/>
            <person name="Chen C."/>
            <person name="Yanf M."/>
            <person name="Daum C."/>
            <person name="Ng V."/>
            <person name="Clum A."/>
            <person name="Steindorff A."/>
            <person name="Ohm R."/>
            <person name="Martin F."/>
            <person name="Silar P."/>
            <person name="Natvig D."/>
            <person name="Lalanne C."/>
            <person name="Gautier V."/>
            <person name="Ament-velasquez S.L."/>
            <person name="Kruys A."/>
            <person name="Hutchinson M.I."/>
            <person name="Powell A.J."/>
            <person name="Barry K."/>
            <person name="Miller A.N."/>
            <person name="Grigoriev I.V."/>
            <person name="Debuchy R."/>
            <person name="Gladieux P."/>
            <person name="Thoren M.H."/>
            <person name="Johannesson H."/>
        </authorList>
    </citation>
    <scope>NUCLEOTIDE SEQUENCE</scope>
    <source>
        <strain evidence="2">SMH3391-2</strain>
    </source>
</reference>
<comment type="caution">
    <text evidence="2">The sequence shown here is derived from an EMBL/GenBank/DDBJ whole genome shotgun (WGS) entry which is preliminary data.</text>
</comment>
<feature type="coiled-coil region" evidence="1">
    <location>
        <begin position="123"/>
        <end position="150"/>
    </location>
</feature>
<gene>
    <name evidence="2" type="ORF">B0T17DRAFT_308911</name>
</gene>
<evidence type="ECO:0000313" key="2">
    <source>
        <dbReference type="EMBL" id="KAK0622005.1"/>
    </source>
</evidence>
<name>A0AA39WVC2_9PEZI</name>
<keyword evidence="3" id="KW-1185">Reference proteome</keyword>